<dbReference type="OrthoDB" id="773376at2"/>
<protein>
    <submittedName>
        <fullName evidence="1">Uncharacterized protein</fullName>
    </submittedName>
</protein>
<sequence>MQGINRRQHEHLKCLLIKLEENIKVKETYLIDDEDIQVNNELESIKSKRLQIQTLYVEYLKKLADIELHIALYRRVYTDVSVNFVSSRIRKLNKVER</sequence>
<evidence type="ECO:0000313" key="1">
    <source>
        <dbReference type="EMBL" id="TBO40591.1"/>
    </source>
</evidence>
<dbReference type="EMBL" id="SIXF01000021">
    <property type="protein sequence ID" value="TBO40591.1"/>
    <property type="molecule type" value="Genomic_DNA"/>
</dbReference>
<reference evidence="1 2" key="1">
    <citation type="submission" date="2019-02" db="EMBL/GenBank/DDBJ databases">
        <title>Pedobacter kyonggii whole genome sequence analysis.</title>
        <authorList>
            <person name="Dahal R.H."/>
        </authorList>
    </citation>
    <scope>NUCLEOTIDE SEQUENCE [LARGE SCALE GENOMIC DNA]</scope>
    <source>
        <strain evidence="1 2">K-4-11-1</strain>
    </source>
</reference>
<gene>
    <name evidence="1" type="ORF">EYS08_18235</name>
</gene>
<accession>A0A4Q9H9Y5</accession>
<comment type="caution">
    <text evidence="1">The sequence shown here is derived from an EMBL/GenBank/DDBJ whole genome shotgun (WGS) entry which is preliminary data.</text>
</comment>
<dbReference type="Proteomes" id="UP000291819">
    <property type="component" value="Unassembled WGS sequence"/>
</dbReference>
<proteinExistence type="predicted"/>
<name>A0A4Q9H9Y5_9SPHI</name>
<organism evidence="1 2">
    <name type="scientific">Pedobacter kyonggii</name>
    <dbReference type="NCBI Taxonomy" id="1926871"/>
    <lineage>
        <taxon>Bacteria</taxon>
        <taxon>Pseudomonadati</taxon>
        <taxon>Bacteroidota</taxon>
        <taxon>Sphingobacteriia</taxon>
        <taxon>Sphingobacteriales</taxon>
        <taxon>Sphingobacteriaceae</taxon>
        <taxon>Pedobacter</taxon>
    </lineage>
</organism>
<keyword evidence="2" id="KW-1185">Reference proteome</keyword>
<evidence type="ECO:0000313" key="2">
    <source>
        <dbReference type="Proteomes" id="UP000291819"/>
    </source>
</evidence>
<dbReference type="AlphaFoldDB" id="A0A4Q9H9Y5"/>
<dbReference type="RefSeq" id="WP_131031457.1">
    <property type="nucleotide sequence ID" value="NZ_SIXF01000021.1"/>
</dbReference>